<dbReference type="CDD" id="cd00268">
    <property type="entry name" value="DEADc"/>
    <property type="match status" value="1"/>
</dbReference>
<organism evidence="16">
    <name type="scientific">Alexandrium catenella</name>
    <name type="common">Red tide dinoflagellate</name>
    <name type="synonym">Gonyaulax catenella</name>
    <dbReference type="NCBI Taxonomy" id="2925"/>
    <lineage>
        <taxon>Eukaryota</taxon>
        <taxon>Sar</taxon>
        <taxon>Alveolata</taxon>
        <taxon>Dinophyceae</taxon>
        <taxon>Gonyaulacales</taxon>
        <taxon>Pyrocystaceae</taxon>
        <taxon>Alexandrium</taxon>
    </lineage>
</organism>
<comment type="function">
    <text evidence="11">ATP-dependent RNA helicase required for 60S ribosomal subunit synthesis. Involved in efficient pre-rRNA processing, predominantly at site A3, which is necessary for the normal formation of 25S and 5.8S rRNAs.</text>
</comment>
<dbReference type="GO" id="GO:0016787">
    <property type="term" value="F:hydrolase activity"/>
    <property type="evidence" value="ECO:0007669"/>
    <property type="project" value="UniProtKB-KW"/>
</dbReference>
<evidence type="ECO:0000256" key="1">
    <source>
        <dbReference type="ARBA" id="ARBA00004604"/>
    </source>
</evidence>
<evidence type="ECO:0000256" key="3">
    <source>
        <dbReference type="ARBA" id="ARBA00012552"/>
    </source>
</evidence>
<dbReference type="GO" id="GO:0005524">
    <property type="term" value="F:ATP binding"/>
    <property type="evidence" value="ECO:0007669"/>
    <property type="project" value="UniProtKB-KW"/>
</dbReference>
<keyword evidence="8 12" id="KW-0347">Helicase</keyword>
<accession>A0A7S1SAT0</accession>
<keyword evidence="6 12" id="KW-0547">Nucleotide-binding</keyword>
<keyword evidence="5" id="KW-0698">rRNA processing</keyword>
<evidence type="ECO:0000256" key="11">
    <source>
        <dbReference type="ARBA" id="ARBA00037449"/>
    </source>
</evidence>
<dbReference type="InterPro" id="IPR044742">
    <property type="entry name" value="DEAD/DEAH_RhlB"/>
</dbReference>
<dbReference type="InterPro" id="IPR011545">
    <property type="entry name" value="DEAD/DEAH_box_helicase_dom"/>
</dbReference>
<dbReference type="GO" id="GO:0003724">
    <property type="term" value="F:RNA helicase activity"/>
    <property type="evidence" value="ECO:0007669"/>
    <property type="project" value="UniProtKB-EC"/>
</dbReference>
<dbReference type="PROSITE" id="PS51192">
    <property type="entry name" value="HELICASE_ATP_BIND_1"/>
    <property type="match status" value="1"/>
</dbReference>
<evidence type="ECO:0000256" key="2">
    <source>
        <dbReference type="ARBA" id="ARBA00009334"/>
    </source>
</evidence>
<evidence type="ECO:0000256" key="7">
    <source>
        <dbReference type="ARBA" id="ARBA00022801"/>
    </source>
</evidence>
<gene>
    <name evidence="16" type="ORF">ACAT0790_LOCUS66286</name>
</gene>
<dbReference type="CDD" id="cd18787">
    <property type="entry name" value="SF2_C_DEAD"/>
    <property type="match status" value="1"/>
</dbReference>
<evidence type="ECO:0000259" key="14">
    <source>
        <dbReference type="PROSITE" id="PS51192"/>
    </source>
</evidence>
<evidence type="ECO:0000259" key="15">
    <source>
        <dbReference type="PROSITE" id="PS51194"/>
    </source>
</evidence>
<evidence type="ECO:0000256" key="8">
    <source>
        <dbReference type="ARBA" id="ARBA00022806"/>
    </source>
</evidence>
<evidence type="ECO:0000313" key="16">
    <source>
        <dbReference type="EMBL" id="CAD9189512.1"/>
    </source>
</evidence>
<dbReference type="InterPro" id="IPR027417">
    <property type="entry name" value="P-loop_NTPase"/>
</dbReference>
<dbReference type="InterPro" id="IPR014001">
    <property type="entry name" value="Helicase_ATP-bd"/>
</dbReference>
<evidence type="ECO:0000256" key="6">
    <source>
        <dbReference type="ARBA" id="ARBA00022741"/>
    </source>
</evidence>
<evidence type="ECO:0000256" key="12">
    <source>
        <dbReference type="RuleBase" id="RU000492"/>
    </source>
</evidence>
<dbReference type="PROSITE" id="PS00039">
    <property type="entry name" value="DEAD_ATP_HELICASE"/>
    <property type="match status" value="1"/>
</dbReference>
<dbReference type="Pfam" id="PF00270">
    <property type="entry name" value="DEAD"/>
    <property type="match status" value="1"/>
</dbReference>
<feature type="region of interest" description="Disordered" evidence="13">
    <location>
        <begin position="421"/>
        <end position="443"/>
    </location>
</feature>
<dbReference type="SMART" id="SM00490">
    <property type="entry name" value="HELICc"/>
    <property type="match status" value="1"/>
</dbReference>
<dbReference type="Gene3D" id="3.40.50.300">
    <property type="entry name" value="P-loop containing nucleotide triphosphate hydrolases"/>
    <property type="match status" value="2"/>
</dbReference>
<reference evidence="16" key="1">
    <citation type="submission" date="2021-01" db="EMBL/GenBank/DDBJ databases">
        <authorList>
            <person name="Corre E."/>
            <person name="Pelletier E."/>
            <person name="Niang G."/>
            <person name="Scheremetjew M."/>
            <person name="Finn R."/>
            <person name="Kale V."/>
            <person name="Holt S."/>
            <person name="Cochrane G."/>
            <person name="Meng A."/>
            <person name="Brown T."/>
            <person name="Cohen L."/>
        </authorList>
    </citation>
    <scope>NUCLEOTIDE SEQUENCE</scope>
    <source>
        <strain evidence="16">OF101</strain>
    </source>
</reference>
<keyword evidence="10" id="KW-0539">Nucleus</keyword>
<sequence length="443" mass="49509">MECTSPMPIQAQALPIVLGGHDLVGIAKTGSGKTLAYLLPAIVHIEAQRPMTKGIVTPIALIMAPTRELAVQIYEVAYKLVYQSKEGNQPGGIWSAVVYGGKQKGEQAKNLWRGCHILVATPGRLMDFVQNEEISLGRVTYFVLDEADRMLDCGFQDDVYKIASAIRPDRHMLFFSATWPKEVQDLAQTLCQDGQQPVRISVGQHEDGVQATRADITQEVVVFDQDTWEERDNAKRTHLYAHLRSVLQTEENKILVFVNSKNMADEMRNRLYEEGFKTESMHGGRPQQTRLDVLAGFRRGETRLLVATDVMGRGLDIPDISHVVLYDMGAVDDYIHRIGRTARGLTGGHSGLGGHALTLFEYNNKWPEIPGGLCQVLSEAGQEVPIELQAIADEVASGLRRTVERGDSYKKRKWKSGDWNETGGEWHEEWQPGWTSGGWQAWN</sequence>
<dbReference type="Pfam" id="PF00271">
    <property type="entry name" value="Helicase_C"/>
    <property type="match status" value="1"/>
</dbReference>
<dbReference type="EC" id="3.6.4.13" evidence="3"/>
<keyword evidence="4" id="KW-0690">Ribosome biogenesis</keyword>
<dbReference type="PROSITE" id="PS51194">
    <property type="entry name" value="HELICASE_CTER"/>
    <property type="match status" value="1"/>
</dbReference>
<feature type="domain" description="Helicase ATP-binding" evidence="14">
    <location>
        <begin position="14"/>
        <end position="197"/>
    </location>
</feature>
<evidence type="ECO:0000256" key="4">
    <source>
        <dbReference type="ARBA" id="ARBA00022517"/>
    </source>
</evidence>
<evidence type="ECO:0000256" key="10">
    <source>
        <dbReference type="ARBA" id="ARBA00023242"/>
    </source>
</evidence>
<dbReference type="EMBL" id="HBGE01111251">
    <property type="protein sequence ID" value="CAD9189512.1"/>
    <property type="molecule type" value="Transcribed_RNA"/>
</dbReference>
<protein>
    <recommendedName>
        <fullName evidence="3">RNA helicase</fullName>
        <ecNumber evidence="3">3.6.4.13</ecNumber>
    </recommendedName>
</protein>
<keyword evidence="9 12" id="KW-0067">ATP-binding</keyword>
<keyword evidence="7 12" id="KW-0378">Hydrolase</keyword>
<dbReference type="InterPro" id="IPR001650">
    <property type="entry name" value="Helicase_C-like"/>
</dbReference>
<name>A0A7S1SAT0_ALECA</name>
<comment type="subcellular location">
    <subcellularLocation>
        <location evidence="1">Nucleus</location>
        <location evidence="1">Nucleolus</location>
    </subcellularLocation>
</comment>
<dbReference type="InterPro" id="IPR000629">
    <property type="entry name" value="RNA-helicase_DEAD-box_CS"/>
</dbReference>
<dbReference type="SMART" id="SM00487">
    <property type="entry name" value="DEXDc"/>
    <property type="match status" value="1"/>
</dbReference>
<evidence type="ECO:0000256" key="13">
    <source>
        <dbReference type="SAM" id="MobiDB-lite"/>
    </source>
</evidence>
<feature type="compositionally biased region" description="Polar residues" evidence="13">
    <location>
        <begin position="433"/>
        <end position="443"/>
    </location>
</feature>
<dbReference type="SUPFAM" id="SSF52540">
    <property type="entry name" value="P-loop containing nucleoside triphosphate hydrolases"/>
    <property type="match status" value="1"/>
</dbReference>
<dbReference type="AlphaFoldDB" id="A0A7S1SAT0"/>
<comment type="similarity">
    <text evidence="2">Belongs to the DEAD box helicase family. DDX5/DBP2 subfamily.</text>
</comment>
<dbReference type="GO" id="GO:0003676">
    <property type="term" value="F:nucleic acid binding"/>
    <property type="evidence" value="ECO:0007669"/>
    <property type="project" value="InterPro"/>
</dbReference>
<evidence type="ECO:0000256" key="9">
    <source>
        <dbReference type="ARBA" id="ARBA00022840"/>
    </source>
</evidence>
<feature type="domain" description="Helicase C-terminal" evidence="15">
    <location>
        <begin position="242"/>
        <end position="392"/>
    </location>
</feature>
<evidence type="ECO:0000256" key="5">
    <source>
        <dbReference type="ARBA" id="ARBA00022552"/>
    </source>
</evidence>
<dbReference type="PANTHER" id="PTHR47958">
    <property type="entry name" value="ATP-DEPENDENT RNA HELICASE DBP3"/>
    <property type="match status" value="1"/>
</dbReference>
<proteinExistence type="inferred from homology"/>